<dbReference type="EMBL" id="CP001100">
    <property type="protein sequence ID" value="ACF14314.1"/>
    <property type="molecule type" value="Genomic_DNA"/>
</dbReference>
<dbReference type="KEGG" id="cts:Ctha_1857"/>
<feature type="transmembrane region" description="Helical" evidence="9">
    <location>
        <begin position="295"/>
        <end position="316"/>
    </location>
</feature>
<name>B3QTW6_CHLT3</name>
<evidence type="ECO:0000256" key="8">
    <source>
        <dbReference type="SAM" id="MobiDB-lite"/>
    </source>
</evidence>
<keyword evidence="12" id="KW-1185">Reference proteome</keyword>
<evidence type="ECO:0000313" key="11">
    <source>
        <dbReference type="EMBL" id="ACF14314.1"/>
    </source>
</evidence>
<keyword evidence="4" id="KW-0547">Nucleotide-binding</keyword>
<evidence type="ECO:0000256" key="5">
    <source>
        <dbReference type="ARBA" id="ARBA00022989"/>
    </source>
</evidence>
<feature type="domain" description="Pycsar effector protein" evidence="10">
    <location>
        <begin position="249"/>
        <end position="407"/>
    </location>
</feature>
<dbReference type="RefSeq" id="WP_012500398.1">
    <property type="nucleotide sequence ID" value="NC_011026.1"/>
</dbReference>
<organism evidence="11 12">
    <name type="scientific">Chloroherpeton thalassium (strain ATCC 35110 / GB-78)</name>
    <dbReference type="NCBI Taxonomy" id="517418"/>
    <lineage>
        <taxon>Bacteria</taxon>
        <taxon>Pseudomonadati</taxon>
        <taxon>Chlorobiota</taxon>
        <taxon>Chlorobiia</taxon>
        <taxon>Chlorobiales</taxon>
        <taxon>Chloroherpetonaceae</taxon>
        <taxon>Chloroherpeton</taxon>
    </lineage>
</organism>
<keyword evidence="7 9" id="KW-0472">Membrane</keyword>
<dbReference type="InterPro" id="IPR043760">
    <property type="entry name" value="PycTM_dom"/>
</dbReference>
<protein>
    <submittedName>
        <fullName evidence="11">Metal dependent phosphohydrolase</fullName>
    </submittedName>
</protein>
<dbReference type="CDD" id="cd00077">
    <property type="entry name" value="HDc"/>
    <property type="match status" value="1"/>
</dbReference>
<dbReference type="PANTHER" id="PTHR21174">
    <property type="match status" value="1"/>
</dbReference>
<reference evidence="11 12" key="1">
    <citation type="submission" date="2008-06" db="EMBL/GenBank/DDBJ databases">
        <title>Complete sequence of Chloroherpeton thalassium ATCC 35110.</title>
        <authorList>
            <consortium name="US DOE Joint Genome Institute"/>
            <person name="Lucas S."/>
            <person name="Copeland A."/>
            <person name="Lapidus A."/>
            <person name="Glavina del Rio T."/>
            <person name="Dalin E."/>
            <person name="Tice H."/>
            <person name="Bruce D."/>
            <person name="Goodwin L."/>
            <person name="Pitluck S."/>
            <person name="Schmutz J."/>
            <person name="Larimer F."/>
            <person name="Land M."/>
            <person name="Hauser L."/>
            <person name="Kyrpides N."/>
            <person name="Mikhailova N."/>
            <person name="Liu Z."/>
            <person name="Li T."/>
            <person name="Zhao F."/>
            <person name="Overmann J."/>
            <person name="Bryant D.A."/>
            <person name="Richardson P."/>
        </authorList>
    </citation>
    <scope>NUCLEOTIDE SEQUENCE [LARGE SCALE GENOMIC DNA]</scope>
    <source>
        <strain evidence="12">ATCC 35110 / GB-78</strain>
    </source>
</reference>
<evidence type="ECO:0000256" key="9">
    <source>
        <dbReference type="SAM" id="Phobius"/>
    </source>
</evidence>
<evidence type="ECO:0000256" key="1">
    <source>
        <dbReference type="ARBA" id="ARBA00004236"/>
    </source>
</evidence>
<dbReference type="InterPro" id="IPR003607">
    <property type="entry name" value="HD/PDEase_dom"/>
</dbReference>
<feature type="region of interest" description="Disordered" evidence="8">
    <location>
        <begin position="209"/>
        <end position="234"/>
    </location>
</feature>
<dbReference type="Proteomes" id="UP000001208">
    <property type="component" value="Chromosome"/>
</dbReference>
<evidence type="ECO:0000256" key="7">
    <source>
        <dbReference type="ARBA" id="ARBA00023136"/>
    </source>
</evidence>
<dbReference type="Gene3D" id="1.10.3210.10">
    <property type="entry name" value="Hypothetical protein af1432"/>
    <property type="match status" value="1"/>
</dbReference>
<dbReference type="Pfam" id="PF18967">
    <property type="entry name" value="PycTM"/>
    <property type="match status" value="1"/>
</dbReference>
<dbReference type="GO" id="GO:0051607">
    <property type="term" value="P:defense response to virus"/>
    <property type="evidence" value="ECO:0007669"/>
    <property type="project" value="UniProtKB-KW"/>
</dbReference>
<evidence type="ECO:0000256" key="4">
    <source>
        <dbReference type="ARBA" id="ARBA00022741"/>
    </source>
</evidence>
<feature type="transmembrane region" description="Helical" evidence="9">
    <location>
        <begin position="387"/>
        <end position="409"/>
    </location>
</feature>
<accession>B3QTW6</accession>
<comment type="subcellular location">
    <subcellularLocation>
        <location evidence="1">Cell membrane</location>
    </subcellularLocation>
</comment>
<sequence length="413" mass="47917">MSESNLLLKKASDSVYDLFKKKLSPDHVFHNFSHTYETVEAAKEIGSGMALSENELQILTLAAWFHDSGFVETCQGHEQKSAEFAGAFLAENGFAQEKIDQVKSCILATQLPQSPKNLLEEVLCDADMVHLGRKDYFEKCGVLRIEWERVHGKVFSEQEWLKLNIEFLTKQPYFTRYAQLAYNTRRSENLLRLYERLKELELELEEKAKKQTKKNDKKAEKKAEKKEKKTIKKAKEKDRGVERYMEVYYRTSSRNHVDFSAIVDHKANILIQTNALIISIIISLVVRKMEGFPQLIAPTFMLLLTCVVTIVFAILASRPKITTHNTTRDDITNKKANLLFFGSFINLKLDEFEWGMKEMLNDKAYYTESMIRDTYFLGKVLGKKYKFLSLSYDTFMVGLLLSVIVYIWAFTQY</sequence>
<keyword evidence="5 9" id="KW-1133">Transmembrane helix</keyword>
<dbReference type="GO" id="GO:0005886">
    <property type="term" value="C:plasma membrane"/>
    <property type="evidence" value="ECO:0007669"/>
    <property type="project" value="UniProtKB-SubCell"/>
</dbReference>
<evidence type="ECO:0000256" key="2">
    <source>
        <dbReference type="ARBA" id="ARBA00022475"/>
    </source>
</evidence>
<dbReference type="AlphaFoldDB" id="B3QTW6"/>
<keyword evidence="6" id="KW-0051">Antiviral defense</keyword>
<dbReference type="GO" id="GO:0000166">
    <property type="term" value="F:nucleotide binding"/>
    <property type="evidence" value="ECO:0007669"/>
    <property type="project" value="UniProtKB-KW"/>
</dbReference>
<evidence type="ECO:0000256" key="6">
    <source>
        <dbReference type="ARBA" id="ARBA00023118"/>
    </source>
</evidence>
<dbReference type="GO" id="GO:0016787">
    <property type="term" value="F:hydrolase activity"/>
    <property type="evidence" value="ECO:0007669"/>
    <property type="project" value="UniProtKB-KW"/>
</dbReference>
<dbReference type="OrthoDB" id="5728337at2"/>
<dbReference type="PANTHER" id="PTHR21174:SF0">
    <property type="entry name" value="HD PHOSPHOHYDROLASE FAMILY PROTEIN-RELATED"/>
    <property type="match status" value="1"/>
</dbReference>
<proteinExistence type="predicted"/>
<keyword evidence="3 9" id="KW-0812">Transmembrane</keyword>
<keyword evidence="2" id="KW-1003">Cell membrane</keyword>
<evidence type="ECO:0000259" key="10">
    <source>
        <dbReference type="Pfam" id="PF18967"/>
    </source>
</evidence>
<keyword evidence="11" id="KW-0378">Hydrolase</keyword>
<dbReference type="STRING" id="517418.Ctha_1857"/>
<gene>
    <name evidence="11" type="ordered locus">Ctha_1857</name>
</gene>
<evidence type="ECO:0000313" key="12">
    <source>
        <dbReference type="Proteomes" id="UP000001208"/>
    </source>
</evidence>
<evidence type="ECO:0000256" key="3">
    <source>
        <dbReference type="ARBA" id="ARBA00022692"/>
    </source>
</evidence>
<dbReference type="InterPro" id="IPR009218">
    <property type="entry name" value="HD_phosphohydro"/>
</dbReference>
<dbReference type="eggNOG" id="COG4339">
    <property type="taxonomic scope" value="Bacteria"/>
</dbReference>
<dbReference type="HOGENOM" id="CLU_057657_0_0_10"/>
<dbReference type="SUPFAM" id="SSF109604">
    <property type="entry name" value="HD-domain/PDEase-like"/>
    <property type="match status" value="1"/>
</dbReference>